<name>A0A3G5A9W4_9VIRU</name>
<dbReference type="Gene3D" id="1.25.40.10">
    <property type="entry name" value="Tetratricopeptide repeat domain"/>
    <property type="match status" value="1"/>
</dbReference>
<dbReference type="EMBL" id="MK072395">
    <property type="protein sequence ID" value="AYV83882.1"/>
    <property type="molecule type" value="Genomic_DNA"/>
</dbReference>
<reference evidence="1" key="1">
    <citation type="submission" date="2018-10" db="EMBL/GenBank/DDBJ databases">
        <title>Hidden diversity of soil giant viruses.</title>
        <authorList>
            <person name="Schulz F."/>
            <person name="Alteio L."/>
            <person name="Goudeau D."/>
            <person name="Ryan E.M."/>
            <person name="Malmstrom R.R."/>
            <person name="Blanchard J."/>
            <person name="Woyke T."/>
        </authorList>
    </citation>
    <scope>NUCLEOTIDE SEQUENCE</scope>
    <source>
        <strain evidence="1">HYV1</strain>
    </source>
</reference>
<dbReference type="SUPFAM" id="SSF81901">
    <property type="entry name" value="HCP-like"/>
    <property type="match status" value="1"/>
</dbReference>
<protein>
    <recommendedName>
        <fullName evidence="2">Sel1 repeat family protein</fullName>
    </recommendedName>
</protein>
<evidence type="ECO:0008006" key="2">
    <source>
        <dbReference type="Google" id="ProtNLM"/>
    </source>
</evidence>
<accession>A0A3G5A9W4</accession>
<sequence>MEMRMDIEKLFDGIELGDERKSLVKWFRGNEERRFKGVVVGTVEGAAKLGCSTAMVAIGLGLLAKRDEKGAFEWFMKAGKLKNPFGHYYAGMMCADGENMDKVRGVEHYIEGWRLCGEDDHQLKTLCLGKIKVLCYLMRDGEMGKFLEKYFRKN</sequence>
<organism evidence="1">
    <name type="scientific">Hyperionvirus sp</name>
    <dbReference type="NCBI Taxonomy" id="2487770"/>
    <lineage>
        <taxon>Viruses</taxon>
        <taxon>Varidnaviria</taxon>
        <taxon>Bamfordvirae</taxon>
        <taxon>Nucleocytoviricota</taxon>
        <taxon>Megaviricetes</taxon>
        <taxon>Imitervirales</taxon>
        <taxon>Mimiviridae</taxon>
        <taxon>Klosneuvirinae</taxon>
    </lineage>
</organism>
<dbReference type="InterPro" id="IPR011990">
    <property type="entry name" value="TPR-like_helical_dom_sf"/>
</dbReference>
<proteinExistence type="predicted"/>
<gene>
    <name evidence="1" type="ORF">Hyperionvirus13_25</name>
</gene>
<evidence type="ECO:0000313" key="1">
    <source>
        <dbReference type="EMBL" id="AYV83882.1"/>
    </source>
</evidence>